<dbReference type="PROSITE" id="PS50082">
    <property type="entry name" value="WD_REPEATS_2"/>
    <property type="match status" value="1"/>
</dbReference>
<dbReference type="InterPro" id="IPR015943">
    <property type="entry name" value="WD40/YVTN_repeat-like_dom_sf"/>
</dbReference>
<keyword evidence="5" id="KW-0677">Repeat</keyword>
<evidence type="ECO:0000256" key="3">
    <source>
        <dbReference type="ARBA" id="ARBA00022574"/>
    </source>
</evidence>
<evidence type="ECO:0000313" key="16">
    <source>
        <dbReference type="Proteomes" id="UP000823749"/>
    </source>
</evidence>
<feature type="region of interest" description="Disordered" evidence="12">
    <location>
        <begin position="23"/>
        <end position="54"/>
    </location>
</feature>
<evidence type="ECO:0000256" key="12">
    <source>
        <dbReference type="SAM" id="MobiDB-lite"/>
    </source>
</evidence>
<accession>A0AAV6IUH8</accession>
<comment type="caution">
    <text evidence="15">The sequence shown here is derived from an EMBL/GenBank/DDBJ whole genome shotgun (WGS) entry which is preliminary data.</text>
</comment>
<evidence type="ECO:0000256" key="2">
    <source>
        <dbReference type="ARBA" id="ARBA00022448"/>
    </source>
</evidence>
<evidence type="ECO:0000256" key="4">
    <source>
        <dbReference type="ARBA" id="ARBA00022692"/>
    </source>
</evidence>
<evidence type="ECO:0000256" key="9">
    <source>
        <dbReference type="ARBA" id="ARBA00022989"/>
    </source>
</evidence>
<dbReference type="Pfam" id="PF12894">
    <property type="entry name" value="ANAPC4_WD40"/>
    <property type="match status" value="1"/>
</dbReference>
<evidence type="ECO:0000256" key="10">
    <source>
        <dbReference type="ARBA" id="ARBA00023136"/>
    </source>
</evidence>
<name>A0AAV6IUH8_9ERIC</name>
<dbReference type="InterPro" id="IPR001680">
    <property type="entry name" value="WD40_rpt"/>
</dbReference>
<gene>
    <name evidence="15" type="ORF">RHGRI_025971</name>
</gene>
<protein>
    <recommendedName>
        <fullName evidence="14">Anaphase-promoting complex subunit 4-like WD40 domain-containing protein</fullName>
    </recommendedName>
</protein>
<evidence type="ECO:0000256" key="13">
    <source>
        <dbReference type="SAM" id="Phobius"/>
    </source>
</evidence>
<dbReference type="Gene3D" id="3.90.950.10">
    <property type="match status" value="1"/>
</dbReference>
<feature type="repeat" description="WD" evidence="11">
    <location>
        <begin position="268"/>
        <end position="309"/>
    </location>
</feature>
<evidence type="ECO:0000256" key="6">
    <source>
        <dbReference type="ARBA" id="ARBA00022824"/>
    </source>
</evidence>
<dbReference type="GO" id="GO:0005789">
    <property type="term" value="C:endoplasmic reticulum membrane"/>
    <property type="evidence" value="ECO:0007669"/>
    <property type="project" value="UniProtKB-SubCell"/>
</dbReference>
<evidence type="ECO:0000259" key="14">
    <source>
        <dbReference type="Pfam" id="PF12894"/>
    </source>
</evidence>
<evidence type="ECO:0000256" key="11">
    <source>
        <dbReference type="PROSITE-ProRule" id="PRU00221"/>
    </source>
</evidence>
<dbReference type="InterPro" id="IPR024977">
    <property type="entry name" value="Apc4-like_WD40_dom"/>
</dbReference>
<feature type="compositionally biased region" description="Pro residues" evidence="12">
    <location>
        <begin position="31"/>
        <end position="42"/>
    </location>
</feature>
<dbReference type="GO" id="GO:0009143">
    <property type="term" value="P:nucleoside triphosphate catabolic process"/>
    <property type="evidence" value="ECO:0007669"/>
    <property type="project" value="InterPro"/>
</dbReference>
<comment type="subcellular location">
    <subcellularLocation>
        <location evidence="1">Endoplasmic reticulum membrane</location>
        <topology evidence="1">Single-pass membrane protein</topology>
    </subcellularLocation>
</comment>
<evidence type="ECO:0000313" key="15">
    <source>
        <dbReference type="EMBL" id="KAG5531193.1"/>
    </source>
</evidence>
<feature type="transmembrane region" description="Helical" evidence="13">
    <location>
        <begin position="442"/>
        <end position="460"/>
    </location>
</feature>
<dbReference type="InterPro" id="IPR002637">
    <property type="entry name" value="RdgB/HAM1"/>
</dbReference>
<dbReference type="InterPro" id="IPR029001">
    <property type="entry name" value="ITPase-like_fam"/>
</dbReference>
<dbReference type="GO" id="GO:0005085">
    <property type="term" value="F:guanyl-nucleotide exchange factor activity"/>
    <property type="evidence" value="ECO:0007669"/>
    <property type="project" value="InterPro"/>
</dbReference>
<organism evidence="15 16">
    <name type="scientific">Rhododendron griersonianum</name>
    <dbReference type="NCBI Taxonomy" id="479676"/>
    <lineage>
        <taxon>Eukaryota</taxon>
        <taxon>Viridiplantae</taxon>
        <taxon>Streptophyta</taxon>
        <taxon>Embryophyta</taxon>
        <taxon>Tracheophyta</taxon>
        <taxon>Spermatophyta</taxon>
        <taxon>Magnoliopsida</taxon>
        <taxon>eudicotyledons</taxon>
        <taxon>Gunneridae</taxon>
        <taxon>Pentapetalae</taxon>
        <taxon>asterids</taxon>
        <taxon>Ericales</taxon>
        <taxon>Ericaceae</taxon>
        <taxon>Ericoideae</taxon>
        <taxon>Rhodoreae</taxon>
        <taxon>Rhododendron</taxon>
    </lineage>
</organism>
<dbReference type="SMART" id="SM00320">
    <property type="entry name" value="WD40"/>
    <property type="match status" value="4"/>
</dbReference>
<dbReference type="InterPro" id="IPR045260">
    <property type="entry name" value="Sec12-like"/>
</dbReference>
<dbReference type="PANTHER" id="PTHR23284:SF0">
    <property type="entry name" value="PROLACTIN REGULATORY ELEMENT-BINDING PROTEIN"/>
    <property type="match status" value="1"/>
</dbReference>
<dbReference type="InterPro" id="IPR011047">
    <property type="entry name" value="Quinoprotein_ADH-like_sf"/>
</dbReference>
<dbReference type="EMBL" id="JACTNZ010000009">
    <property type="protein sequence ID" value="KAG5531193.1"/>
    <property type="molecule type" value="Genomic_DNA"/>
</dbReference>
<keyword evidence="7" id="KW-0931">ER-Golgi transport</keyword>
<feature type="transmembrane region" description="Helical" evidence="13">
    <location>
        <begin position="481"/>
        <end position="507"/>
    </location>
</feature>
<dbReference type="PANTHER" id="PTHR23284">
    <property type="entry name" value="PROLACTIN REGULATORY ELEMENT BINDING PROTEIN"/>
    <property type="match status" value="1"/>
</dbReference>
<evidence type="ECO:0000256" key="8">
    <source>
        <dbReference type="ARBA" id="ARBA00022927"/>
    </source>
</evidence>
<dbReference type="SUPFAM" id="SSF50998">
    <property type="entry name" value="Quinoprotein alcohol dehydrogenase-like"/>
    <property type="match status" value="1"/>
</dbReference>
<proteinExistence type="predicted"/>
<keyword evidence="9 13" id="KW-1133">Transmembrane helix</keyword>
<dbReference type="CDD" id="cd00515">
    <property type="entry name" value="HAM1"/>
    <property type="match status" value="1"/>
</dbReference>
<dbReference type="GO" id="GO:0006888">
    <property type="term" value="P:endoplasmic reticulum to Golgi vesicle-mediated transport"/>
    <property type="evidence" value="ECO:0007669"/>
    <property type="project" value="TreeGrafter"/>
</dbReference>
<keyword evidence="16" id="KW-1185">Reference proteome</keyword>
<keyword evidence="4 13" id="KW-0812">Transmembrane</keyword>
<keyword evidence="2" id="KW-0813">Transport</keyword>
<evidence type="ECO:0000256" key="1">
    <source>
        <dbReference type="ARBA" id="ARBA00004389"/>
    </source>
</evidence>
<dbReference type="Proteomes" id="UP000823749">
    <property type="component" value="Chromosome 9"/>
</dbReference>
<dbReference type="SUPFAM" id="SSF52972">
    <property type="entry name" value="ITPase-like"/>
    <property type="match status" value="1"/>
</dbReference>
<dbReference type="Gene3D" id="2.130.10.10">
    <property type="entry name" value="YVTN repeat-like/Quinoprotein amine dehydrogenase"/>
    <property type="match status" value="1"/>
</dbReference>
<evidence type="ECO:0000256" key="7">
    <source>
        <dbReference type="ARBA" id="ARBA00022892"/>
    </source>
</evidence>
<sequence length="633" mass="69605">MADADANCKKYGVPFYGASWVPPTAIRSEPNPTPPPPPPPPEQGDESSGDGSPSISDDNSLVLFAGGGGEGRSGIPNALLLARFDFASNSLSDHPVGIFDVVQTSLSFVWWQGSELVLICLTEWLSTLEETVLSVPCQKVADAKGSFIFTLFIPNSDSIGQQTLLSALQLDNDTFGHLLPSIRVMRYAWVNHANKIVLLHIYFEWETVSTDVQELGLILSDKVINELEDVGQQLALKFNYDGSVLALGGEDGKLRVFKWPSMEIILDEANSHASVKDLDFSPDGKFLVSVGSGGPGRVWDVTSSKPVASLPKERDEVFGFCRFSRNDKNPVLYITSMRGQGGSIVRWETSSWKRVSTKQVVQDPVCAFNVSADGKLLAVGTIQGDVLIINSANMHVQNVVRKAHLGLVTALMFSEDSRALVSASLDSSARVTVIKDAKKNGFSLWIVVLVILLAIVAYYVKTEGPYMVRIILITSVMLKALWNLLYISSVVLVLTSLLSFFFFPLFFDEIDLETTTKPSSKWFLEKIGHEGLNNLLMAYEDKSAYAMCVFSLALGPTMEPITFMGKTLGKIVPPRGPNDFGWDPVFQPDGYDQTYAEMPKEEKNKISHRSRALALVRSHFAEAGYTFQMDKSL</sequence>
<keyword evidence="6" id="KW-0256">Endoplasmic reticulum</keyword>
<evidence type="ECO:0000256" key="5">
    <source>
        <dbReference type="ARBA" id="ARBA00022737"/>
    </source>
</evidence>
<dbReference type="Pfam" id="PF00400">
    <property type="entry name" value="WD40"/>
    <property type="match status" value="1"/>
</dbReference>
<dbReference type="GO" id="GO:0047429">
    <property type="term" value="F:nucleoside triphosphate diphosphatase activity"/>
    <property type="evidence" value="ECO:0007669"/>
    <property type="project" value="InterPro"/>
</dbReference>
<feature type="domain" description="Anaphase-promoting complex subunit 4-like WD40" evidence="14">
    <location>
        <begin position="245"/>
        <end position="317"/>
    </location>
</feature>
<keyword evidence="8" id="KW-0653">Protein transport</keyword>
<dbReference type="GO" id="GO:0015031">
    <property type="term" value="P:protein transport"/>
    <property type="evidence" value="ECO:0007669"/>
    <property type="project" value="UniProtKB-KW"/>
</dbReference>
<dbReference type="GO" id="GO:0003400">
    <property type="term" value="P:regulation of COPII vesicle coating"/>
    <property type="evidence" value="ECO:0007669"/>
    <property type="project" value="TreeGrafter"/>
</dbReference>
<dbReference type="Pfam" id="PF01725">
    <property type="entry name" value="Ham1p_like"/>
    <property type="match status" value="1"/>
</dbReference>
<keyword evidence="10 13" id="KW-0472">Membrane</keyword>
<dbReference type="AlphaFoldDB" id="A0AAV6IUH8"/>
<keyword evidence="3 11" id="KW-0853">WD repeat</keyword>
<reference evidence="15" key="1">
    <citation type="submission" date="2020-08" db="EMBL/GenBank/DDBJ databases">
        <title>Plant Genome Project.</title>
        <authorList>
            <person name="Zhang R.-G."/>
        </authorList>
    </citation>
    <scope>NUCLEOTIDE SEQUENCE</scope>
    <source>
        <strain evidence="15">WSP0</strain>
        <tissue evidence="15">Leaf</tissue>
    </source>
</reference>